<proteinExistence type="predicted"/>
<dbReference type="Proteomes" id="UP000094526">
    <property type="component" value="Unassembled WGS sequence"/>
</dbReference>
<gene>
    <name evidence="1" type="ORF">CLCR_00715</name>
</gene>
<evidence type="ECO:0000313" key="2">
    <source>
        <dbReference type="Proteomes" id="UP000094526"/>
    </source>
</evidence>
<sequence>MATGPGRTSSQLGAQGVLDELNEFFDYIPQILRLLKHVDGLHLESISRDGDLVADFQVIEGQLGFVSDEETLDLDQFSHELDTYGHHLPHTTGMLRRLTSEGIFDMSDDDQLVQAAQHILHWQDSTGQDIQGVHAGQHYGAYE</sequence>
<reference evidence="2" key="1">
    <citation type="submission" date="2015-07" db="EMBL/GenBank/DDBJ databases">
        <authorList>
            <person name="Teixeira M.M."/>
            <person name="Souza R.C."/>
            <person name="Almeida L.G."/>
            <person name="Vicente V.A."/>
            <person name="de Hoog S."/>
            <person name="Bocca A.L."/>
            <person name="de Almeida S.R."/>
            <person name="Vasconcelos A.T."/>
            <person name="Felipe M.S."/>
        </authorList>
    </citation>
    <scope>NUCLEOTIDE SEQUENCE [LARGE SCALE GENOMIC DNA]</scope>
    <source>
        <strain evidence="2">KSF</strain>
    </source>
</reference>
<dbReference type="VEuPathDB" id="FungiDB:CLCR_00715"/>
<dbReference type="AlphaFoldDB" id="A0A1C1C6H2"/>
<dbReference type="OrthoDB" id="4143913at2759"/>
<organism evidence="1 2">
    <name type="scientific">Cladophialophora carrionii</name>
    <dbReference type="NCBI Taxonomy" id="86049"/>
    <lineage>
        <taxon>Eukaryota</taxon>
        <taxon>Fungi</taxon>
        <taxon>Dikarya</taxon>
        <taxon>Ascomycota</taxon>
        <taxon>Pezizomycotina</taxon>
        <taxon>Eurotiomycetes</taxon>
        <taxon>Chaetothyriomycetidae</taxon>
        <taxon>Chaetothyriales</taxon>
        <taxon>Herpotrichiellaceae</taxon>
        <taxon>Cladophialophora</taxon>
    </lineage>
</organism>
<dbReference type="EMBL" id="LGRB01000021">
    <property type="protein sequence ID" value="OCT44068.1"/>
    <property type="molecule type" value="Genomic_DNA"/>
</dbReference>
<protein>
    <submittedName>
        <fullName evidence="1">Uncharacterized protein</fullName>
    </submittedName>
</protein>
<dbReference type="VEuPathDB" id="FungiDB:G647_01007"/>
<comment type="caution">
    <text evidence="1">The sequence shown here is derived from an EMBL/GenBank/DDBJ whole genome shotgun (WGS) entry which is preliminary data.</text>
</comment>
<evidence type="ECO:0000313" key="1">
    <source>
        <dbReference type="EMBL" id="OCT44068.1"/>
    </source>
</evidence>
<name>A0A1C1C6H2_9EURO</name>
<keyword evidence="2" id="KW-1185">Reference proteome</keyword>
<accession>A0A1C1C6H2</accession>